<protein>
    <submittedName>
        <fullName evidence="2">Antibiotic biosynthesis monooxygenase</fullName>
    </submittedName>
</protein>
<evidence type="ECO:0000313" key="2">
    <source>
        <dbReference type="EMBL" id="MBF0869971.1"/>
    </source>
</evidence>
<name>A0A9Q2FJ61_GLUJA</name>
<dbReference type="AlphaFoldDB" id="A0A9Q2FJ61"/>
<dbReference type="PANTHER" id="PTHR33336">
    <property type="entry name" value="QUINOL MONOOXYGENASE YGIN-RELATED"/>
    <property type="match status" value="1"/>
</dbReference>
<dbReference type="PROSITE" id="PS51725">
    <property type="entry name" value="ABM"/>
    <property type="match status" value="1"/>
</dbReference>
<evidence type="ECO:0000259" key="1">
    <source>
        <dbReference type="PROSITE" id="PS51725"/>
    </source>
</evidence>
<gene>
    <name evidence="2" type="ORF">HKD32_03730</name>
</gene>
<proteinExistence type="predicted"/>
<reference evidence="2" key="2">
    <citation type="submission" date="2020-11" db="EMBL/GenBank/DDBJ databases">
        <title>Description of novel Gluconobacter species.</title>
        <authorList>
            <person name="Cleenwerck I."/>
            <person name="Cnockaert M."/>
            <person name="Borremans W."/>
            <person name="Wieme A.D."/>
            <person name="De Vuyst L."/>
            <person name="Vandamme P."/>
        </authorList>
    </citation>
    <scope>NUCLEOTIDE SEQUENCE</scope>
    <source>
        <strain evidence="2">R71697</strain>
    </source>
</reference>
<dbReference type="PANTHER" id="PTHR33336:SF15">
    <property type="entry name" value="ABM DOMAIN-CONTAINING PROTEIN"/>
    <property type="match status" value="1"/>
</dbReference>
<dbReference type="RefSeq" id="WP_061929123.1">
    <property type="nucleotide sequence ID" value="NZ_JABCQN010000002.1"/>
</dbReference>
<dbReference type="InterPro" id="IPR050744">
    <property type="entry name" value="AI-2_Isomerase_LsrG"/>
</dbReference>
<reference evidence="2" key="1">
    <citation type="submission" date="2020-04" db="EMBL/GenBank/DDBJ databases">
        <authorList>
            <person name="Sombolestani A."/>
        </authorList>
    </citation>
    <scope>NUCLEOTIDE SEQUENCE</scope>
    <source>
        <strain evidence="2">R71697</strain>
    </source>
</reference>
<dbReference type="InterPro" id="IPR007138">
    <property type="entry name" value="ABM_dom"/>
</dbReference>
<sequence>MAGELTVIAEFSINPENRSLFLENCAYDSERSNADEPGCHAFDVITSNEDPNTIVLVERYTDQAAFDTHLKTPHFEKFAATTKALGAVEKSVRFFTRTAP</sequence>
<dbReference type="EMBL" id="JABCQN010000002">
    <property type="protein sequence ID" value="MBF0869971.1"/>
    <property type="molecule type" value="Genomic_DNA"/>
</dbReference>
<keyword evidence="2" id="KW-0560">Oxidoreductase</keyword>
<dbReference type="GO" id="GO:0004497">
    <property type="term" value="F:monooxygenase activity"/>
    <property type="evidence" value="ECO:0007669"/>
    <property type="project" value="UniProtKB-KW"/>
</dbReference>
<dbReference type="Pfam" id="PF03992">
    <property type="entry name" value="ABM"/>
    <property type="match status" value="1"/>
</dbReference>
<dbReference type="GeneID" id="81473793"/>
<accession>A0A9Q2FJ61</accession>
<dbReference type="Gene3D" id="3.30.70.100">
    <property type="match status" value="1"/>
</dbReference>
<dbReference type="Proteomes" id="UP000661006">
    <property type="component" value="Unassembled WGS sequence"/>
</dbReference>
<dbReference type="InterPro" id="IPR011008">
    <property type="entry name" value="Dimeric_a/b-barrel"/>
</dbReference>
<feature type="domain" description="ABM" evidence="1">
    <location>
        <begin position="5"/>
        <end position="94"/>
    </location>
</feature>
<dbReference type="SUPFAM" id="SSF54909">
    <property type="entry name" value="Dimeric alpha+beta barrel"/>
    <property type="match status" value="1"/>
</dbReference>
<evidence type="ECO:0000313" key="3">
    <source>
        <dbReference type="Proteomes" id="UP000661006"/>
    </source>
</evidence>
<keyword evidence="2" id="KW-0503">Monooxygenase</keyword>
<organism evidence="2 3">
    <name type="scientific">Gluconobacter japonicus</name>
    <dbReference type="NCBI Taxonomy" id="376620"/>
    <lineage>
        <taxon>Bacteria</taxon>
        <taxon>Pseudomonadati</taxon>
        <taxon>Pseudomonadota</taxon>
        <taxon>Alphaproteobacteria</taxon>
        <taxon>Acetobacterales</taxon>
        <taxon>Acetobacteraceae</taxon>
        <taxon>Gluconobacter</taxon>
    </lineage>
</organism>
<comment type="caution">
    <text evidence="2">The sequence shown here is derived from an EMBL/GenBank/DDBJ whole genome shotgun (WGS) entry which is preliminary data.</text>
</comment>